<dbReference type="InterPro" id="IPR023772">
    <property type="entry name" value="DNA-bd_HTH_TetR-type_CS"/>
</dbReference>
<dbReference type="Pfam" id="PF00440">
    <property type="entry name" value="TetR_N"/>
    <property type="match status" value="1"/>
</dbReference>
<dbReference type="PROSITE" id="PS50977">
    <property type="entry name" value="HTH_TETR_2"/>
    <property type="match status" value="1"/>
</dbReference>
<evidence type="ECO:0000259" key="5">
    <source>
        <dbReference type="PROSITE" id="PS50977"/>
    </source>
</evidence>
<dbReference type="PROSITE" id="PS01081">
    <property type="entry name" value="HTH_TETR_1"/>
    <property type="match status" value="1"/>
</dbReference>
<comment type="caution">
    <text evidence="6">The sequence shown here is derived from an EMBL/GenBank/DDBJ whole genome shotgun (WGS) entry which is preliminary data.</text>
</comment>
<dbReference type="InterPro" id="IPR049445">
    <property type="entry name" value="TetR_SbtR-like_C"/>
</dbReference>
<organism evidence="6 7">
    <name type="scientific">Mycolicibacterium wolinskyi</name>
    <dbReference type="NCBI Taxonomy" id="59750"/>
    <lineage>
        <taxon>Bacteria</taxon>
        <taxon>Bacillati</taxon>
        <taxon>Actinomycetota</taxon>
        <taxon>Actinomycetes</taxon>
        <taxon>Mycobacteriales</taxon>
        <taxon>Mycobacteriaceae</taxon>
        <taxon>Mycolicibacterium</taxon>
    </lineage>
</organism>
<protein>
    <submittedName>
        <fullName evidence="6">TetR family transcriptional regulator</fullName>
    </submittedName>
</protein>
<dbReference type="RefSeq" id="WP_085146137.1">
    <property type="nucleotide sequence ID" value="NZ_JACKUA010000030.1"/>
</dbReference>
<keyword evidence="1" id="KW-0805">Transcription regulation</keyword>
<dbReference type="SUPFAM" id="SSF48498">
    <property type="entry name" value="Tetracyclin repressor-like, C-terminal domain"/>
    <property type="match status" value="1"/>
</dbReference>
<proteinExistence type="predicted"/>
<dbReference type="Gene3D" id="1.10.357.10">
    <property type="entry name" value="Tetracycline Repressor, domain 2"/>
    <property type="match status" value="1"/>
</dbReference>
<keyword evidence="2 4" id="KW-0238">DNA-binding</keyword>
<dbReference type="PANTHER" id="PTHR30055">
    <property type="entry name" value="HTH-TYPE TRANSCRIPTIONAL REGULATOR RUTR"/>
    <property type="match status" value="1"/>
</dbReference>
<dbReference type="InterPro" id="IPR009057">
    <property type="entry name" value="Homeodomain-like_sf"/>
</dbReference>
<evidence type="ECO:0000313" key="7">
    <source>
        <dbReference type="Proteomes" id="UP000193964"/>
    </source>
</evidence>
<reference evidence="6 7" key="1">
    <citation type="submission" date="2016-01" db="EMBL/GenBank/DDBJ databases">
        <title>The new phylogeny of the genus Mycobacterium.</title>
        <authorList>
            <person name="Tarcisio F."/>
            <person name="Conor M."/>
            <person name="Antonella G."/>
            <person name="Elisabetta G."/>
            <person name="Giulia F.S."/>
            <person name="Sara T."/>
            <person name="Anna F."/>
            <person name="Clotilde B."/>
            <person name="Roberto B."/>
            <person name="Veronica D.S."/>
            <person name="Fabio R."/>
            <person name="Monica P."/>
            <person name="Olivier J."/>
            <person name="Enrico T."/>
            <person name="Nicola S."/>
        </authorList>
    </citation>
    <scope>NUCLEOTIDE SEQUENCE [LARGE SCALE GENOMIC DNA]</scope>
    <source>
        <strain evidence="6 7">ATCC 700010</strain>
    </source>
</reference>
<dbReference type="InterPro" id="IPR050109">
    <property type="entry name" value="HTH-type_TetR-like_transc_reg"/>
</dbReference>
<evidence type="ECO:0000313" key="6">
    <source>
        <dbReference type="EMBL" id="ORX12438.1"/>
    </source>
</evidence>
<dbReference type="SUPFAM" id="SSF46689">
    <property type="entry name" value="Homeodomain-like"/>
    <property type="match status" value="1"/>
</dbReference>
<feature type="domain" description="HTH tetR-type" evidence="5">
    <location>
        <begin position="17"/>
        <end position="76"/>
    </location>
</feature>
<dbReference type="PRINTS" id="PR00455">
    <property type="entry name" value="HTHTETR"/>
</dbReference>
<dbReference type="OrthoDB" id="9795011at2"/>
<dbReference type="InterPro" id="IPR001647">
    <property type="entry name" value="HTH_TetR"/>
</dbReference>
<accession>A0A1X2F229</accession>
<dbReference type="AlphaFoldDB" id="A0A1X2F229"/>
<evidence type="ECO:0000256" key="1">
    <source>
        <dbReference type="ARBA" id="ARBA00023015"/>
    </source>
</evidence>
<sequence length="225" mass="24040">MNDDGADDGKPLRSDAGRNRDRIVAAARSVFAREGLTASMASVARHADVGIATLFRRFPTKDELIEAVFADRMDAYVDAVVTALADPDPWHAFAGYVETVCGMQAADRGFAGVLTMTFPMATTLESRRREAYDGLVRLIERAKAAGRLRDDFTAEDMVLLLMANAGVVAATAEAAPTAWSRIVALIVQGLQAPARGALPTAPEPSDLYQAMLRAASVAPSRQTTN</sequence>
<keyword evidence="3" id="KW-0804">Transcription</keyword>
<evidence type="ECO:0000256" key="4">
    <source>
        <dbReference type="PROSITE-ProRule" id="PRU00335"/>
    </source>
</evidence>
<dbReference type="InterPro" id="IPR036271">
    <property type="entry name" value="Tet_transcr_reg_TetR-rel_C_sf"/>
</dbReference>
<evidence type="ECO:0000256" key="2">
    <source>
        <dbReference type="ARBA" id="ARBA00023125"/>
    </source>
</evidence>
<evidence type="ECO:0000256" key="3">
    <source>
        <dbReference type="ARBA" id="ARBA00023163"/>
    </source>
</evidence>
<dbReference type="PANTHER" id="PTHR30055:SF234">
    <property type="entry name" value="HTH-TYPE TRANSCRIPTIONAL REGULATOR BETI"/>
    <property type="match status" value="1"/>
</dbReference>
<gene>
    <name evidence="6" type="ORF">AWC31_31125</name>
</gene>
<dbReference type="GO" id="GO:0003700">
    <property type="term" value="F:DNA-binding transcription factor activity"/>
    <property type="evidence" value="ECO:0007669"/>
    <property type="project" value="TreeGrafter"/>
</dbReference>
<dbReference type="Proteomes" id="UP000193964">
    <property type="component" value="Unassembled WGS sequence"/>
</dbReference>
<name>A0A1X2F229_9MYCO</name>
<feature type="DNA-binding region" description="H-T-H motif" evidence="4">
    <location>
        <begin position="39"/>
        <end position="58"/>
    </location>
</feature>
<dbReference type="Pfam" id="PF21597">
    <property type="entry name" value="TetR_C_43"/>
    <property type="match status" value="1"/>
</dbReference>
<dbReference type="GO" id="GO:0000976">
    <property type="term" value="F:transcription cis-regulatory region binding"/>
    <property type="evidence" value="ECO:0007669"/>
    <property type="project" value="TreeGrafter"/>
</dbReference>
<dbReference type="EMBL" id="LQQA01000029">
    <property type="protein sequence ID" value="ORX12438.1"/>
    <property type="molecule type" value="Genomic_DNA"/>
</dbReference>